<dbReference type="InterPro" id="IPR050960">
    <property type="entry name" value="AB_hydrolase_4_sf"/>
</dbReference>
<accession>A0A5C8ZA04</accession>
<dbReference type="GO" id="GO:0034338">
    <property type="term" value="F:short-chain carboxylesterase activity"/>
    <property type="evidence" value="ECO:0007669"/>
    <property type="project" value="TreeGrafter"/>
</dbReference>
<evidence type="ECO:0000313" key="5">
    <source>
        <dbReference type="Proteomes" id="UP000321764"/>
    </source>
</evidence>
<dbReference type="PANTHER" id="PTHR10794">
    <property type="entry name" value="ABHYDROLASE DOMAIN-CONTAINING PROTEIN"/>
    <property type="match status" value="1"/>
</dbReference>
<dbReference type="SUPFAM" id="SSF53474">
    <property type="entry name" value="alpha/beta-Hydrolases"/>
    <property type="match status" value="1"/>
</dbReference>
<sequence length="339" mass="38180">MIPPFFTVRGGFVTEAFVDFPAYTAGYGLSNGHIQTIFPHLMRRVDVPFQRSQLELPDGDFLTLDTLAQADRSAPWLVVSHGMEGSSRAHYIQGLAKYFYQAGWSVQAWNFRSCGGSMNRLPRLYHSGTVDDLNSVIEHVVSQHQAEQIFLAGFSMGGNQTLLALADPNLAAQVVGGVGFSVPLDLTSCAEELAKPAQRIYMKRFLKDLKVKIEHKARQFPKLVSSTGFDEIQTFHQFDERYTAPLHGFDSAADYWQRCSSKPALSQLQRPTLVVNADNDPFLSRQSKDCRCLERCKHLQLEIPMSGGHVGFARWRINKPLWTEMRALSFAQSLLQRNH</sequence>
<evidence type="ECO:0000259" key="3">
    <source>
        <dbReference type="Pfam" id="PF00561"/>
    </source>
</evidence>
<comment type="caution">
    <text evidence="4">The sequence shown here is derived from an EMBL/GenBank/DDBJ whole genome shotgun (WGS) entry which is preliminary data.</text>
</comment>
<evidence type="ECO:0000313" key="4">
    <source>
        <dbReference type="EMBL" id="TXR53998.1"/>
    </source>
</evidence>
<dbReference type="Pfam" id="PF00561">
    <property type="entry name" value="Abhydrolase_1"/>
    <property type="match status" value="1"/>
</dbReference>
<gene>
    <name evidence="4" type="ORF">FME95_05470</name>
</gene>
<dbReference type="GO" id="GO:0047372">
    <property type="term" value="F:monoacylglycerol lipase activity"/>
    <property type="evidence" value="ECO:0007669"/>
    <property type="project" value="TreeGrafter"/>
</dbReference>
<reference evidence="4 5" key="1">
    <citation type="submission" date="2019-07" db="EMBL/GenBank/DDBJ databases">
        <title>Reinekea sp. strain SSH23 genome sequencing and assembly.</title>
        <authorList>
            <person name="Kim I."/>
        </authorList>
    </citation>
    <scope>NUCLEOTIDE SEQUENCE [LARGE SCALE GENOMIC DNA]</scope>
    <source>
        <strain evidence="4 5">SSH23</strain>
    </source>
</reference>
<dbReference type="EMBL" id="VKAD01000001">
    <property type="protein sequence ID" value="TXR53998.1"/>
    <property type="molecule type" value="Genomic_DNA"/>
</dbReference>
<name>A0A5C8ZA04_9GAMM</name>
<feature type="active site" description="Charge relay system" evidence="2">
    <location>
        <position position="309"/>
    </location>
</feature>
<protein>
    <submittedName>
        <fullName evidence="4">Alpha/beta fold hydrolase</fullName>
    </submittedName>
</protein>
<dbReference type="Proteomes" id="UP000321764">
    <property type="component" value="Unassembled WGS sequence"/>
</dbReference>
<feature type="active site" description="Charge relay system" evidence="2">
    <location>
        <position position="155"/>
    </location>
</feature>
<dbReference type="PIRSF" id="PIRSF005211">
    <property type="entry name" value="Ab_hydro_YheT"/>
    <property type="match status" value="1"/>
</dbReference>
<dbReference type="PANTHER" id="PTHR10794:SF94">
    <property type="entry name" value="ESTERASE YHET-RELATED"/>
    <property type="match status" value="1"/>
</dbReference>
<proteinExistence type="inferred from homology"/>
<dbReference type="AlphaFoldDB" id="A0A5C8ZA04"/>
<dbReference type="InterPro" id="IPR012020">
    <property type="entry name" value="ABHD4"/>
</dbReference>
<keyword evidence="4" id="KW-0378">Hydrolase</keyword>
<evidence type="ECO:0000256" key="2">
    <source>
        <dbReference type="PIRSR" id="PIRSR005211-1"/>
    </source>
</evidence>
<comment type="similarity">
    <text evidence="1">Belongs to the AB hydrolase superfamily. AB hydrolase 4 family.</text>
</comment>
<evidence type="ECO:0000256" key="1">
    <source>
        <dbReference type="ARBA" id="ARBA00010884"/>
    </source>
</evidence>
<dbReference type="OrthoDB" id="332676at2"/>
<keyword evidence="5" id="KW-1185">Reference proteome</keyword>
<dbReference type="InterPro" id="IPR000073">
    <property type="entry name" value="AB_hydrolase_1"/>
</dbReference>
<feature type="domain" description="AB hydrolase-1" evidence="3">
    <location>
        <begin position="75"/>
        <end position="311"/>
    </location>
</feature>
<dbReference type="Gene3D" id="3.40.50.1820">
    <property type="entry name" value="alpha/beta hydrolase"/>
    <property type="match status" value="1"/>
</dbReference>
<dbReference type="InterPro" id="IPR029058">
    <property type="entry name" value="AB_hydrolase_fold"/>
</dbReference>
<feature type="active site" description="Charge relay system" evidence="2">
    <location>
        <position position="280"/>
    </location>
</feature>
<organism evidence="4 5">
    <name type="scientific">Reinekea thalattae</name>
    <dbReference type="NCBI Taxonomy" id="2593301"/>
    <lineage>
        <taxon>Bacteria</taxon>
        <taxon>Pseudomonadati</taxon>
        <taxon>Pseudomonadota</taxon>
        <taxon>Gammaproteobacteria</taxon>
        <taxon>Oceanospirillales</taxon>
        <taxon>Saccharospirillaceae</taxon>
        <taxon>Reinekea</taxon>
    </lineage>
</organism>